<evidence type="ECO:0000256" key="1">
    <source>
        <dbReference type="SAM" id="MobiDB-lite"/>
    </source>
</evidence>
<dbReference type="Gene3D" id="3.40.50.300">
    <property type="entry name" value="P-loop containing nucleotide triphosphate hydrolases"/>
    <property type="match status" value="1"/>
</dbReference>
<reference evidence="2" key="1">
    <citation type="submission" date="2017-08" db="EMBL/GenBank/DDBJ databases">
        <authorList>
            <person name="Polle J.E."/>
            <person name="Barry K."/>
            <person name="Cushman J."/>
            <person name="Schmutz J."/>
            <person name="Tran D."/>
            <person name="Hathwaick L.T."/>
            <person name="Yim W.C."/>
            <person name="Jenkins J."/>
            <person name="Mckie-Krisberg Z.M."/>
            <person name="Prochnik S."/>
            <person name="Lindquist E."/>
            <person name="Dockter R.B."/>
            <person name="Adam C."/>
            <person name="Molina H."/>
            <person name="Bunkerborg J."/>
            <person name="Jin E."/>
            <person name="Buchheim M."/>
            <person name="Magnuson J."/>
        </authorList>
    </citation>
    <scope>NUCLEOTIDE SEQUENCE</scope>
    <source>
        <strain evidence="2">CCAP 19/18</strain>
    </source>
</reference>
<accession>A0ABQ7FXE4</accession>
<dbReference type="Proteomes" id="UP000815325">
    <property type="component" value="Unassembled WGS sequence"/>
</dbReference>
<feature type="compositionally biased region" description="Polar residues" evidence="1">
    <location>
        <begin position="254"/>
        <end position="267"/>
    </location>
</feature>
<name>A0ABQ7FXE4_DUNSA</name>
<evidence type="ECO:0000313" key="2">
    <source>
        <dbReference type="EMBL" id="KAF5827030.1"/>
    </source>
</evidence>
<protein>
    <submittedName>
        <fullName evidence="2">AAA domain-containing protein</fullName>
    </submittedName>
</protein>
<comment type="caution">
    <text evidence="2">The sequence shown here is derived from an EMBL/GenBank/DDBJ whole genome shotgun (WGS) entry which is preliminary data.</text>
</comment>
<dbReference type="CDD" id="cd03109">
    <property type="entry name" value="DTBS"/>
    <property type="match status" value="1"/>
</dbReference>
<dbReference type="SUPFAM" id="SSF52540">
    <property type="entry name" value="P-loop containing nucleoside triphosphate hydrolases"/>
    <property type="match status" value="1"/>
</dbReference>
<gene>
    <name evidence="2" type="ORF">DUNSADRAFT_1483</name>
</gene>
<dbReference type="EMBL" id="MU070616">
    <property type="protein sequence ID" value="KAF5827030.1"/>
    <property type="molecule type" value="Genomic_DNA"/>
</dbReference>
<dbReference type="PANTHER" id="PTHR43210">
    <property type="entry name" value="DETHIOBIOTIN SYNTHETASE"/>
    <property type="match status" value="1"/>
</dbReference>
<organism evidence="2 3">
    <name type="scientific">Dunaliella salina</name>
    <name type="common">Green alga</name>
    <name type="synonym">Protococcus salinus</name>
    <dbReference type="NCBI Taxonomy" id="3046"/>
    <lineage>
        <taxon>Eukaryota</taxon>
        <taxon>Viridiplantae</taxon>
        <taxon>Chlorophyta</taxon>
        <taxon>core chlorophytes</taxon>
        <taxon>Chlorophyceae</taxon>
        <taxon>CS clade</taxon>
        <taxon>Chlamydomonadales</taxon>
        <taxon>Dunaliellaceae</taxon>
        <taxon>Dunaliella</taxon>
    </lineage>
</organism>
<evidence type="ECO:0000313" key="3">
    <source>
        <dbReference type="Proteomes" id="UP000815325"/>
    </source>
</evidence>
<sequence length="323" mass="33188">MLPIHLRRHCLPRFFPLHSLSTFGAQPVSSAAAAAATLATSSHVQFAHGKAAEQHGLPLDSPSYLIWGANTGVGKTLVSVGLAHAAQRLKIPFLYLKPVQTGFPADSDARLVAQASGAQLLLGAHAAEQAASAAALSSSNSACSSGTAYNTIGSMSSSLEAASHPAPSASDAGQSRHARVGDCDGTEGTEAGAILQVCRVEHAWGAPVSPHVAVQQEGRPVADGALCDSVTRHMRVFHNQLTVSSNSSSRTSSGAWPSSQANHQNGEWQLPPEQGQDGAPMSLTSGPEEQELQRLAAQGMMLVESAGGVASPSPSGRLMVCLG</sequence>
<feature type="compositionally biased region" description="Low complexity" evidence="1">
    <location>
        <begin position="244"/>
        <end position="253"/>
    </location>
</feature>
<dbReference type="PANTHER" id="PTHR43210:SF5">
    <property type="entry name" value="DETHIOBIOTIN SYNTHETASE"/>
    <property type="match status" value="1"/>
</dbReference>
<dbReference type="InterPro" id="IPR027417">
    <property type="entry name" value="P-loop_NTPase"/>
</dbReference>
<proteinExistence type="predicted"/>
<feature type="compositionally biased region" description="Low complexity" evidence="1">
    <location>
        <begin position="159"/>
        <end position="172"/>
    </location>
</feature>
<feature type="region of interest" description="Disordered" evidence="1">
    <location>
        <begin position="159"/>
        <end position="185"/>
    </location>
</feature>
<keyword evidence="3" id="KW-1185">Reference proteome</keyword>
<dbReference type="InterPro" id="IPR004472">
    <property type="entry name" value="DTB_synth_BioD"/>
</dbReference>
<dbReference type="Pfam" id="PF13500">
    <property type="entry name" value="AAA_26"/>
    <property type="match status" value="1"/>
</dbReference>
<feature type="region of interest" description="Disordered" evidence="1">
    <location>
        <begin position="242"/>
        <end position="289"/>
    </location>
</feature>